<proteinExistence type="predicted"/>
<reference evidence="1" key="1">
    <citation type="journal article" date="2014" name="Int. J. Syst. Evol. Microbiol.">
        <title>Complete genome sequence of Corynebacterium casei LMG S-19264T (=DSM 44701T), isolated from a smear-ripened cheese.</title>
        <authorList>
            <consortium name="US DOE Joint Genome Institute (JGI-PGF)"/>
            <person name="Walter F."/>
            <person name="Albersmeier A."/>
            <person name="Kalinowski J."/>
            <person name="Ruckert C."/>
        </authorList>
    </citation>
    <scope>NUCLEOTIDE SEQUENCE</scope>
    <source>
        <strain evidence="1">CGMCC 1.12777</strain>
    </source>
</reference>
<accession>A0A8J3EK97</accession>
<dbReference type="AlphaFoldDB" id="A0A8J3EK97"/>
<evidence type="ECO:0000313" key="2">
    <source>
        <dbReference type="Proteomes" id="UP000656813"/>
    </source>
</evidence>
<keyword evidence="2" id="KW-1185">Reference proteome</keyword>
<reference evidence="1" key="2">
    <citation type="submission" date="2020-09" db="EMBL/GenBank/DDBJ databases">
        <authorList>
            <person name="Sun Q."/>
            <person name="Zhou Y."/>
        </authorList>
    </citation>
    <scope>NUCLEOTIDE SEQUENCE</scope>
    <source>
        <strain evidence="1">CGMCC 1.12777</strain>
    </source>
</reference>
<sequence length="47" mass="5840">MTVCRFFVYRGKLFPQKHYLYDKLLKKDIFIDDNEYRERFLSFKLGG</sequence>
<organism evidence="1 2">
    <name type="scientific">Pullulanibacillus pueri</name>
    <dbReference type="NCBI Taxonomy" id="1437324"/>
    <lineage>
        <taxon>Bacteria</taxon>
        <taxon>Bacillati</taxon>
        <taxon>Bacillota</taxon>
        <taxon>Bacilli</taxon>
        <taxon>Bacillales</taxon>
        <taxon>Sporolactobacillaceae</taxon>
        <taxon>Pullulanibacillus</taxon>
    </lineage>
</organism>
<dbReference type="EMBL" id="BMFV01000002">
    <property type="protein sequence ID" value="GGH75312.1"/>
    <property type="molecule type" value="Genomic_DNA"/>
</dbReference>
<dbReference type="Proteomes" id="UP000656813">
    <property type="component" value="Unassembled WGS sequence"/>
</dbReference>
<evidence type="ECO:0000313" key="1">
    <source>
        <dbReference type="EMBL" id="GGH75312.1"/>
    </source>
</evidence>
<name>A0A8J3EK97_9BACL</name>
<comment type="caution">
    <text evidence="1">The sequence shown here is derived from an EMBL/GenBank/DDBJ whole genome shotgun (WGS) entry which is preliminary data.</text>
</comment>
<protein>
    <submittedName>
        <fullName evidence="1">Uncharacterized protein</fullName>
    </submittedName>
</protein>
<gene>
    <name evidence="1" type="ORF">GCM10007096_04410</name>
</gene>